<organism evidence="2 3">
    <name type="scientific">Actinoplanes nipponensis</name>
    <dbReference type="NCBI Taxonomy" id="135950"/>
    <lineage>
        <taxon>Bacteria</taxon>
        <taxon>Bacillati</taxon>
        <taxon>Actinomycetota</taxon>
        <taxon>Actinomycetes</taxon>
        <taxon>Micromonosporales</taxon>
        <taxon>Micromonosporaceae</taxon>
        <taxon>Actinoplanes</taxon>
    </lineage>
</organism>
<evidence type="ECO:0000256" key="1">
    <source>
        <dbReference type="SAM" id="SignalP"/>
    </source>
</evidence>
<evidence type="ECO:0008006" key="4">
    <source>
        <dbReference type="Google" id="ProtNLM"/>
    </source>
</evidence>
<feature type="chain" id="PRO_5038831861" description="Extracellular repeat, HAF family" evidence="1">
    <location>
        <begin position="34"/>
        <end position="330"/>
    </location>
</feature>
<keyword evidence="3" id="KW-1185">Reference proteome</keyword>
<sequence length="330" mass="34752">MFLKGSRTVIRRLAAPSAVVLALLVVPSGPAAASGWYRAVDLGFGGEARAVNSHGQIVGEGSVGAGATGTHGFLWSAGRVTDLGVLEHGEREYGRATDVNDRSQVVGFSVFRAGPEQSYAHAFLWQHGVLTDIDPASLDSMATAVNDRGQVVGTRYTAEGAHAFLWQDGTMTDLGTGYAGDVNDRGQIIGRNAMGGTGATMWFRGRVYDLGAPPGLDDWRPIAINERGWIAGNGGSITERAYLWRAGAFRDLGTLGGPTASVVDINDRGQVLGLSETAAGGLHPFLWQGGAMIDLTTRGIPEDVTVNALGNRGEILGTVGEHAGYYRLER</sequence>
<gene>
    <name evidence="2" type="ORF">Ani05nite_03540</name>
</gene>
<comment type="caution">
    <text evidence="2">The sequence shown here is derived from an EMBL/GenBank/DDBJ whole genome shotgun (WGS) entry which is preliminary data.</text>
</comment>
<dbReference type="EMBL" id="BOMQ01000008">
    <property type="protein sequence ID" value="GIE46820.1"/>
    <property type="molecule type" value="Genomic_DNA"/>
</dbReference>
<dbReference type="Proteomes" id="UP000647172">
    <property type="component" value="Unassembled WGS sequence"/>
</dbReference>
<proteinExistence type="predicted"/>
<dbReference type="NCBIfam" id="TIGR02913">
    <property type="entry name" value="HAF_rpt"/>
    <property type="match status" value="4"/>
</dbReference>
<dbReference type="RefSeq" id="WP_239129235.1">
    <property type="nucleotide sequence ID" value="NZ_BAAAYJ010000113.1"/>
</dbReference>
<reference evidence="2" key="1">
    <citation type="submission" date="2021-01" db="EMBL/GenBank/DDBJ databases">
        <title>Whole genome shotgun sequence of Actinoplanes nipponensis NBRC 14063.</title>
        <authorList>
            <person name="Komaki H."/>
            <person name="Tamura T."/>
        </authorList>
    </citation>
    <scope>NUCLEOTIDE SEQUENCE</scope>
    <source>
        <strain evidence="2">NBRC 14063</strain>
    </source>
</reference>
<evidence type="ECO:0000313" key="3">
    <source>
        <dbReference type="Proteomes" id="UP000647172"/>
    </source>
</evidence>
<protein>
    <recommendedName>
        <fullName evidence="4">Extracellular repeat, HAF family</fullName>
    </recommendedName>
</protein>
<accession>A0A919MRD1</accession>
<keyword evidence="1" id="KW-0732">Signal</keyword>
<name>A0A919MRD1_9ACTN</name>
<dbReference type="AlphaFoldDB" id="A0A919MRD1"/>
<evidence type="ECO:0000313" key="2">
    <source>
        <dbReference type="EMBL" id="GIE46820.1"/>
    </source>
</evidence>
<dbReference type="InterPro" id="IPR014262">
    <property type="entry name" value="HAF_rpt"/>
</dbReference>
<feature type="signal peptide" evidence="1">
    <location>
        <begin position="1"/>
        <end position="33"/>
    </location>
</feature>